<feature type="transmembrane region" description="Helical" evidence="7">
    <location>
        <begin position="205"/>
        <end position="222"/>
    </location>
</feature>
<keyword evidence="3" id="KW-1003">Cell membrane</keyword>
<evidence type="ECO:0000256" key="3">
    <source>
        <dbReference type="ARBA" id="ARBA00022475"/>
    </source>
</evidence>
<evidence type="ECO:0000313" key="9">
    <source>
        <dbReference type="Proteomes" id="UP000193749"/>
    </source>
</evidence>
<feature type="transmembrane region" description="Helical" evidence="7">
    <location>
        <begin position="379"/>
        <end position="398"/>
    </location>
</feature>
<comment type="subcellular location">
    <subcellularLocation>
        <location evidence="1">Cell membrane</location>
        <topology evidence="1">Multi-pass membrane protein</topology>
    </subcellularLocation>
</comment>
<keyword evidence="4 7" id="KW-0812">Transmembrane</keyword>
<feature type="transmembrane region" description="Helical" evidence="7">
    <location>
        <begin position="242"/>
        <end position="261"/>
    </location>
</feature>
<evidence type="ECO:0000256" key="6">
    <source>
        <dbReference type="ARBA" id="ARBA00023136"/>
    </source>
</evidence>
<comment type="caution">
    <text evidence="8">The sequence shown here is derived from an EMBL/GenBank/DDBJ whole genome shotgun (WGS) entry which is preliminary data.</text>
</comment>
<feature type="transmembrane region" description="Helical" evidence="7">
    <location>
        <begin position="75"/>
        <end position="95"/>
    </location>
</feature>
<keyword evidence="6 7" id="KW-0472">Membrane</keyword>
<evidence type="ECO:0000313" key="8">
    <source>
        <dbReference type="EMBL" id="ORM89149.1"/>
    </source>
</evidence>
<dbReference type="STRING" id="55209.HA50_21075"/>
<evidence type="ECO:0000256" key="4">
    <source>
        <dbReference type="ARBA" id="ARBA00022692"/>
    </source>
</evidence>
<reference evidence="8 9" key="1">
    <citation type="journal article" date="2017" name="Antonie Van Leeuwenhoek">
        <title>Phylogenomic resolution of the bacterial genus Pantoea and its relationship with Erwinia and Tatumella.</title>
        <authorList>
            <person name="Palmer M."/>
            <person name="Steenkamp E.T."/>
            <person name="Coetzee M.P."/>
            <person name="Chan W.Y."/>
            <person name="van Zyl E."/>
            <person name="De Maayer P."/>
            <person name="Coutinho T.A."/>
            <person name="Blom J."/>
            <person name="Smits T.H."/>
            <person name="Duffy B."/>
            <person name="Venter S.N."/>
        </authorList>
    </citation>
    <scope>NUCLEOTIDE SEQUENCE [LARGE SCALE GENOMIC DNA]</scope>
    <source>
        <strain evidence="8 9">LMG 2657</strain>
    </source>
</reference>
<dbReference type="EMBL" id="MLJI01000002">
    <property type="protein sequence ID" value="ORM89149.1"/>
    <property type="molecule type" value="Genomic_DNA"/>
</dbReference>
<keyword evidence="5 7" id="KW-1133">Transmembrane helix</keyword>
<dbReference type="GO" id="GO:0005886">
    <property type="term" value="C:plasma membrane"/>
    <property type="evidence" value="ECO:0007669"/>
    <property type="project" value="UniProtKB-SubCell"/>
</dbReference>
<gene>
    <name evidence="8" type="ORF">HA50_21075</name>
</gene>
<feature type="transmembrane region" description="Helical" evidence="7">
    <location>
        <begin position="107"/>
        <end position="131"/>
    </location>
</feature>
<dbReference type="PANTHER" id="PTHR30250">
    <property type="entry name" value="PST FAMILY PREDICTED COLANIC ACID TRANSPORTER"/>
    <property type="match status" value="1"/>
</dbReference>
<feature type="transmembrane region" description="Helical" evidence="7">
    <location>
        <begin position="410"/>
        <end position="429"/>
    </location>
</feature>
<accession>A0A1X1EJS7</accession>
<dbReference type="OrthoDB" id="8538786at2"/>
<sequence>MSLLSNLKWNALSQFFKIFVQAVNLIYLAKIIPPAQYGLMAMAVVVINLGILLRDLGTAAAIIQKKKLSNDLINSIFWLNVAMGVSLCCIIAILAKPLSSLYGHPELQLVLMLLGLSFPLSSCAATHLALLERESRFKTTSKIEVTSAITSVIVAVVMAHLGFGVYSLVAQAITLNLMSAIQFWVVSDWRPSLSKFIRWSDIKEIFSFSTNLSLFNLINYFSRNADSFIVGKYMSATILGQYNLAYRIMLFPLLCLTFVATRSLYPILSQHQDDNEKVEKTYLNTVFIILVITAPMMTIIGYYSFPLIRVVFGDQWLKTAEILKWLAPTAILQSVLSTSGAVFMSKGRTDLLLRLGILAAILQGTAFILGVRYDITTFAMFYLIANIINFFPLMYYMLKIMGGSFANLFLKIYPIFIAVGAMFVFMRFISHTYSESSINGIVSLSWVFICNFSFYFLCIIAMSKTSRRFIFSKLRLKSEKV</sequence>
<evidence type="ECO:0000256" key="5">
    <source>
        <dbReference type="ARBA" id="ARBA00022989"/>
    </source>
</evidence>
<keyword evidence="9" id="KW-1185">Reference proteome</keyword>
<protein>
    <submittedName>
        <fullName evidence="8">Lipopolysaccharide biosynthesis protein</fullName>
    </submittedName>
</protein>
<proteinExistence type="inferred from homology"/>
<dbReference type="Proteomes" id="UP000193749">
    <property type="component" value="Unassembled WGS sequence"/>
</dbReference>
<dbReference type="PANTHER" id="PTHR30250:SF10">
    <property type="entry name" value="LIPOPOLYSACCHARIDE BIOSYNTHESIS PROTEIN WZXC"/>
    <property type="match status" value="1"/>
</dbReference>
<evidence type="ECO:0000256" key="2">
    <source>
        <dbReference type="ARBA" id="ARBA00007430"/>
    </source>
</evidence>
<evidence type="ECO:0000256" key="1">
    <source>
        <dbReference type="ARBA" id="ARBA00004651"/>
    </source>
</evidence>
<feature type="transmembrane region" description="Helical" evidence="7">
    <location>
        <begin position="38"/>
        <end position="63"/>
    </location>
</feature>
<dbReference type="Pfam" id="PF13440">
    <property type="entry name" value="Polysacc_synt_3"/>
    <property type="match status" value="1"/>
</dbReference>
<dbReference type="AlphaFoldDB" id="A0A1X1EJS7"/>
<organism evidence="8 9">
    <name type="scientific">Pantoea cypripedii</name>
    <name type="common">Pectobacterium cypripedii</name>
    <name type="synonym">Erwinia cypripedii</name>
    <dbReference type="NCBI Taxonomy" id="55209"/>
    <lineage>
        <taxon>Bacteria</taxon>
        <taxon>Pseudomonadati</taxon>
        <taxon>Pseudomonadota</taxon>
        <taxon>Gammaproteobacteria</taxon>
        <taxon>Enterobacterales</taxon>
        <taxon>Erwiniaceae</taxon>
        <taxon>Pantoea</taxon>
    </lineage>
</organism>
<name>A0A1X1EJS7_PANCY</name>
<dbReference type="RefSeq" id="WP_084878800.1">
    <property type="nucleotide sequence ID" value="NZ_JAGGMY010000006.1"/>
</dbReference>
<feature type="transmembrane region" description="Helical" evidence="7">
    <location>
        <begin position="282"/>
        <end position="305"/>
    </location>
</feature>
<feature type="transmembrane region" description="Helical" evidence="7">
    <location>
        <begin position="441"/>
        <end position="463"/>
    </location>
</feature>
<feature type="transmembrane region" description="Helical" evidence="7">
    <location>
        <begin position="351"/>
        <end position="373"/>
    </location>
</feature>
<dbReference type="InterPro" id="IPR050833">
    <property type="entry name" value="Poly_Biosynth_Transport"/>
</dbReference>
<evidence type="ECO:0000256" key="7">
    <source>
        <dbReference type="SAM" id="Phobius"/>
    </source>
</evidence>
<comment type="similarity">
    <text evidence="2">Belongs to the polysaccharide synthase family.</text>
</comment>
<dbReference type="CDD" id="cd13127">
    <property type="entry name" value="MATE_tuaB_like"/>
    <property type="match status" value="1"/>
</dbReference>